<sequence length="439" mass="48078">MGRHRTHVTETVQGPPSSRSVLVVGAQSVLETTAARIRNEVASLDGELLEEKLLLLQQLDHLEATLSLLERILPPGSDRDVKVLSPEELCEACRHVNMAVHTMLALAPKFREATSHRLVKQLGSGTTSIFDCFSRRRPPVELSPEKRKSRIRVQLDKLEKQHEDCLLDLLLSFEHLATAEVIPPPDAPPRCAEGSRYVLSGQAKLHQSHAMVCQLLIEEDDMLLPILEWQLGAAASDFAVARAVLDRLPRPQVRRLRTKIESHTPPPASVNVRCESTAKIVSCPVAREASVRFEETLLNSSSREPTSSATHSPPTAPKRRCDQGRGGGCMPREPSTPNFPARKSYESTTMYSDCSHACGNIRANSPSCSSLPNLGALGPCDLCNSGAPFTQLQTPVSDRYSCMASDGTEHYGGRLSPYGSRVADYASFGSMVGSDCRRR</sequence>
<dbReference type="Proteomes" id="UP000018050">
    <property type="component" value="Unassembled WGS sequence"/>
</dbReference>
<dbReference type="RefSeq" id="XP_013246930.1">
    <property type="nucleotide sequence ID" value="XM_013391476.1"/>
</dbReference>
<protein>
    <submittedName>
        <fullName evidence="2">Uncharacterized protein</fullName>
    </submittedName>
</protein>
<proteinExistence type="predicted"/>
<dbReference type="OrthoDB" id="346285at2759"/>
<reference evidence="2" key="2">
    <citation type="submission" date="2013-10" db="EMBL/GenBank/DDBJ databases">
        <authorList>
            <person name="Aslett M."/>
        </authorList>
    </citation>
    <scope>NUCLEOTIDE SEQUENCE</scope>
    <source>
        <strain evidence="2">Houghton</strain>
    </source>
</reference>
<dbReference type="OMA" id="EELCEAC"/>
<evidence type="ECO:0000313" key="3">
    <source>
        <dbReference type="Proteomes" id="UP000018050"/>
    </source>
</evidence>
<name>U6GV31_EIMAC</name>
<keyword evidence="3" id="KW-1185">Reference proteome</keyword>
<evidence type="ECO:0000256" key="1">
    <source>
        <dbReference type="SAM" id="MobiDB-lite"/>
    </source>
</evidence>
<dbReference type="AlphaFoldDB" id="U6GV31"/>
<feature type="region of interest" description="Disordered" evidence="1">
    <location>
        <begin position="297"/>
        <end position="343"/>
    </location>
</feature>
<dbReference type="EMBL" id="HG673564">
    <property type="protein sequence ID" value="CDI84015.1"/>
    <property type="molecule type" value="Genomic_DNA"/>
</dbReference>
<reference evidence="2" key="1">
    <citation type="submission" date="2013-10" db="EMBL/GenBank/DDBJ databases">
        <title>Genomic analysis of the causative agents of coccidiosis in chickens.</title>
        <authorList>
            <person name="Reid A.J."/>
            <person name="Blake D."/>
            <person name="Billington K."/>
            <person name="Browne H."/>
            <person name="Dunn M."/>
            <person name="Hung S."/>
            <person name="Kawahara F."/>
            <person name="Miranda-Saavedra D."/>
            <person name="Mourier T."/>
            <person name="Nagra H."/>
            <person name="Otto T.D."/>
            <person name="Rawlings N."/>
            <person name="Sanchez A."/>
            <person name="Sanders M."/>
            <person name="Subramaniam C."/>
            <person name="Tay Y."/>
            <person name="Dear P."/>
            <person name="Doerig C."/>
            <person name="Gruber A."/>
            <person name="Parkinson J."/>
            <person name="Shirley M."/>
            <person name="Wan K.L."/>
            <person name="Berriman M."/>
            <person name="Tomley F."/>
            <person name="Pain A."/>
        </authorList>
    </citation>
    <scope>NUCLEOTIDE SEQUENCE</scope>
    <source>
        <strain evidence="2">Houghton</strain>
    </source>
</reference>
<organism evidence="2 3">
    <name type="scientific">Eimeria acervulina</name>
    <name type="common">Coccidian parasite</name>
    <dbReference type="NCBI Taxonomy" id="5801"/>
    <lineage>
        <taxon>Eukaryota</taxon>
        <taxon>Sar</taxon>
        <taxon>Alveolata</taxon>
        <taxon>Apicomplexa</taxon>
        <taxon>Conoidasida</taxon>
        <taxon>Coccidia</taxon>
        <taxon>Eucoccidiorida</taxon>
        <taxon>Eimeriorina</taxon>
        <taxon>Eimeriidae</taxon>
        <taxon>Eimeria</taxon>
    </lineage>
</organism>
<gene>
    <name evidence="2" type="ORF">EAH_00047300</name>
</gene>
<dbReference type="GeneID" id="25272800"/>
<feature type="compositionally biased region" description="Polar residues" evidence="1">
    <location>
        <begin position="297"/>
        <end position="313"/>
    </location>
</feature>
<evidence type="ECO:0000313" key="2">
    <source>
        <dbReference type="EMBL" id="CDI84015.1"/>
    </source>
</evidence>
<accession>U6GV31</accession>
<dbReference type="VEuPathDB" id="ToxoDB:EAH_00047300"/>